<accession>A0A914C697</accession>
<dbReference type="GO" id="GO:0016485">
    <property type="term" value="P:protein processing"/>
    <property type="evidence" value="ECO:0007669"/>
    <property type="project" value="TreeGrafter"/>
</dbReference>
<dbReference type="PANTHER" id="PTHR11733:SF167">
    <property type="entry name" value="FI17812P1-RELATED"/>
    <property type="match status" value="1"/>
</dbReference>
<dbReference type="WBParaSite" id="ACRNAN_Path_380.g1450.t1">
    <property type="protein sequence ID" value="ACRNAN_Path_380.g1450.t1"/>
    <property type="gene ID" value="ACRNAN_Path_380.g1450"/>
</dbReference>
<protein>
    <submittedName>
        <fullName evidence="4">Peptidase M13 C-terminal domain-containing protein</fullName>
    </submittedName>
</protein>
<evidence type="ECO:0000313" key="3">
    <source>
        <dbReference type="Proteomes" id="UP000887540"/>
    </source>
</evidence>
<evidence type="ECO:0000313" key="4">
    <source>
        <dbReference type="WBParaSite" id="ACRNAN_Path_380.g1450.t1"/>
    </source>
</evidence>
<dbReference type="SUPFAM" id="SSF55486">
    <property type="entry name" value="Metalloproteases ('zincins'), catalytic domain"/>
    <property type="match status" value="1"/>
</dbReference>
<dbReference type="InterPro" id="IPR000718">
    <property type="entry name" value="Peptidase_M13"/>
</dbReference>
<dbReference type="PANTHER" id="PTHR11733">
    <property type="entry name" value="ZINC METALLOPROTEASE FAMILY M13 NEPRILYSIN-RELATED"/>
    <property type="match status" value="1"/>
</dbReference>
<organism evidence="3 4">
    <name type="scientific">Acrobeloides nanus</name>
    <dbReference type="NCBI Taxonomy" id="290746"/>
    <lineage>
        <taxon>Eukaryota</taxon>
        <taxon>Metazoa</taxon>
        <taxon>Ecdysozoa</taxon>
        <taxon>Nematoda</taxon>
        <taxon>Chromadorea</taxon>
        <taxon>Rhabditida</taxon>
        <taxon>Tylenchina</taxon>
        <taxon>Cephalobomorpha</taxon>
        <taxon>Cephaloboidea</taxon>
        <taxon>Cephalobidae</taxon>
        <taxon>Acrobeloides</taxon>
    </lineage>
</organism>
<dbReference type="Proteomes" id="UP000887540">
    <property type="component" value="Unplaced"/>
</dbReference>
<dbReference type="GO" id="GO:0005886">
    <property type="term" value="C:plasma membrane"/>
    <property type="evidence" value="ECO:0007669"/>
    <property type="project" value="TreeGrafter"/>
</dbReference>
<dbReference type="Gene3D" id="3.40.390.10">
    <property type="entry name" value="Collagenase (Catalytic Domain)"/>
    <property type="match status" value="1"/>
</dbReference>
<comment type="similarity">
    <text evidence="1">Belongs to the peptidase M13 family.</text>
</comment>
<proteinExistence type="inferred from homology"/>
<name>A0A914C697_9BILA</name>
<dbReference type="InterPro" id="IPR024079">
    <property type="entry name" value="MetalloPept_cat_dom_sf"/>
</dbReference>
<dbReference type="PROSITE" id="PS51885">
    <property type="entry name" value="NEPRILYSIN"/>
    <property type="match status" value="1"/>
</dbReference>
<dbReference type="InterPro" id="IPR018497">
    <property type="entry name" value="Peptidase_M13_C"/>
</dbReference>
<dbReference type="AlphaFoldDB" id="A0A914C697"/>
<dbReference type="GO" id="GO:0004222">
    <property type="term" value="F:metalloendopeptidase activity"/>
    <property type="evidence" value="ECO:0007669"/>
    <property type="project" value="InterPro"/>
</dbReference>
<keyword evidence="3" id="KW-1185">Reference proteome</keyword>
<dbReference type="Pfam" id="PF01431">
    <property type="entry name" value="Peptidase_M13"/>
    <property type="match status" value="1"/>
</dbReference>
<evidence type="ECO:0000256" key="1">
    <source>
        <dbReference type="ARBA" id="ARBA00007357"/>
    </source>
</evidence>
<sequence>ALLKYLDSSKEEARISGLEQYTEKQLFFFNYAFSWCSKQRLEASIYQILNDNHSPPEARVNVVLGNLPEFSDAFQCPLGSPMNPIKKCRVW</sequence>
<evidence type="ECO:0000259" key="2">
    <source>
        <dbReference type="Pfam" id="PF01431"/>
    </source>
</evidence>
<reference evidence="4" key="1">
    <citation type="submission" date="2022-11" db="UniProtKB">
        <authorList>
            <consortium name="WormBaseParasite"/>
        </authorList>
    </citation>
    <scope>IDENTIFICATION</scope>
</reference>
<feature type="domain" description="Peptidase M13 C-terminal" evidence="2">
    <location>
        <begin position="4"/>
        <end position="90"/>
    </location>
</feature>